<dbReference type="PANTHER" id="PTHR24264">
    <property type="entry name" value="TRYPSIN-RELATED"/>
    <property type="match status" value="1"/>
</dbReference>
<evidence type="ECO:0000256" key="8">
    <source>
        <dbReference type="SAM" id="MobiDB-lite"/>
    </source>
</evidence>
<gene>
    <name evidence="11" type="primary">LOC108039284</name>
</gene>
<evidence type="ECO:0000256" key="7">
    <source>
        <dbReference type="RuleBase" id="RU363034"/>
    </source>
</evidence>
<feature type="chain" id="PRO_5027842397" evidence="9">
    <location>
        <begin position="18"/>
        <end position="364"/>
    </location>
</feature>
<keyword evidence="4 7" id="KW-0378">Hydrolase</keyword>
<dbReference type="InterPro" id="IPR001254">
    <property type="entry name" value="Trypsin_dom"/>
</dbReference>
<dbReference type="GO" id="GO:0006508">
    <property type="term" value="P:proteolysis"/>
    <property type="evidence" value="ECO:0007669"/>
    <property type="project" value="UniProtKB-KW"/>
</dbReference>
<evidence type="ECO:0000256" key="3">
    <source>
        <dbReference type="ARBA" id="ARBA00022670"/>
    </source>
</evidence>
<dbReference type="InterPro" id="IPR043504">
    <property type="entry name" value="Peptidase_S1_PA_chymotrypsin"/>
</dbReference>
<dbReference type="PRINTS" id="PR00722">
    <property type="entry name" value="CHYMOTRYPSIN"/>
</dbReference>
<dbReference type="InterPro" id="IPR050127">
    <property type="entry name" value="Serine_Proteases_S1"/>
</dbReference>
<reference evidence="11" key="1">
    <citation type="submission" date="2025-08" db="UniProtKB">
        <authorList>
            <consortium name="RefSeq"/>
        </authorList>
    </citation>
    <scope>IDENTIFICATION</scope>
</reference>
<evidence type="ECO:0000259" key="10">
    <source>
        <dbReference type="PROSITE" id="PS50240"/>
    </source>
</evidence>
<dbReference type="AlphaFoldDB" id="A0A6P4E1D8"/>
<evidence type="ECO:0000256" key="2">
    <source>
        <dbReference type="ARBA" id="ARBA00022525"/>
    </source>
</evidence>
<dbReference type="GO" id="GO:0004252">
    <property type="term" value="F:serine-type endopeptidase activity"/>
    <property type="evidence" value="ECO:0007669"/>
    <property type="project" value="InterPro"/>
</dbReference>
<keyword evidence="9" id="KW-0732">Signal</keyword>
<feature type="signal peptide" evidence="9">
    <location>
        <begin position="1"/>
        <end position="17"/>
    </location>
</feature>
<dbReference type="RefSeq" id="XP_016971717.2">
    <property type="nucleotide sequence ID" value="XM_017116228.2"/>
</dbReference>
<dbReference type="Gene3D" id="2.40.10.10">
    <property type="entry name" value="Trypsin-like serine proteases"/>
    <property type="match status" value="1"/>
</dbReference>
<dbReference type="GeneID" id="108039284"/>
<proteinExistence type="predicted"/>
<dbReference type="InterPro" id="IPR033116">
    <property type="entry name" value="TRYPSIN_SER"/>
</dbReference>
<evidence type="ECO:0000256" key="4">
    <source>
        <dbReference type="ARBA" id="ARBA00022801"/>
    </source>
</evidence>
<protein>
    <submittedName>
        <fullName evidence="11">Trypsin-1</fullName>
    </submittedName>
</protein>
<evidence type="ECO:0000256" key="1">
    <source>
        <dbReference type="ARBA" id="ARBA00004613"/>
    </source>
</evidence>
<dbReference type="InterPro" id="IPR009003">
    <property type="entry name" value="Peptidase_S1_PA"/>
</dbReference>
<keyword evidence="2" id="KW-0964">Secreted</keyword>
<organism evidence="11">
    <name type="scientific">Drosophila rhopaloa</name>
    <name type="common">Fruit fly</name>
    <dbReference type="NCBI Taxonomy" id="1041015"/>
    <lineage>
        <taxon>Eukaryota</taxon>
        <taxon>Metazoa</taxon>
        <taxon>Ecdysozoa</taxon>
        <taxon>Arthropoda</taxon>
        <taxon>Hexapoda</taxon>
        <taxon>Insecta</taxon>
        <taxon>Pterygota</taxon>
        <taxon>Neoptera</taxon>
        <taxon>Endopterygota</taxon>
        <taxon>Diptera</taxon>
        <taxon>Brachycera</taxon>
        <taxon>Muscomorpha</taxon>
        <taxon>Ephydroidea</taxon>
        <taxon>Drosophilidae</taxon>
        <taxon>Drosophila</taxon>
        <taxon>Sophophora</taxon>
    </lineage>
</organism>
<accession>A0A6P4E1D8</accession>
<dbReference type="RefSeq" id="XP_016971717.1">
    <property type="nucleotide sequence ID" value="XM_017116228.1"/>
</dbReference>
<dbReference type="InterPro" id="IPR001314">
    <property type="entry name" value="Peptidase_S1A"/>
</dbReference>
<keyword evidence="5 7" id="KW-0720">Serine protease</keyword>
<keyword evidence="3 7" id="KW-0645">Protease</keyword>
<evidence type="ECO:0000256" key="9">
    <source>
        <dbReference type="SAM" id="SignalP"/>
    </source>
</evidence>
<sequence>MKLQLLLIGLLCGLCCGQNEIRIRPKDGNVFEWLGSIFLPPITTESSPVTDTTSTTTRRTTTSTSTTATTTTTSTTTSTSTTTTTSRPPEFDLPSERNCVTCRCGLINTLYKIVGGQETRVHQYPWMAVILINDRFYCSGSLINDLYVITAAHCVEGVPPELISLRFLEHNRSHTNEDIVIQRNVSRIKVHELFNPRSFENDIAVLRLNQPVDMENQRLRPICLPILSYSFDHELAIVTGWGSQTEGGFSSDTLREVEVVVLSQSDCRNSTSYKPGHITDNMMCAGYVSEGGKDACWGDSGGPLQTTFDEQPGQYQLAGIVSWGTGCARPRSPGVYTRVNQYHRWLGSNTPGACYCVPYLEEDY</sequence>
<evidence type="ECO:0000256" key="6">
    <source>
        <dbReference type="ARBA" id="ARBA00023157"/>
    </source>
</evidence>
<dbReference type="PROSITE" id="PS50240">
    <property type="entry name" value="TRYPSIN_DOM"/>
    <property type="match status" value="1"/>
</dbReference>
<feature type="compositionally biased region" description="Low complexity" evidence="8">
    <location>
        <begin position="45"/>
        <end position="87"/>
    </location>
</feature>
<feature type="domain" description="Peptidase S1" evidence="10">
    <location>
        <begin position="113"/>
        <end position="351"/>
    </location>
</feature>
<dbReference type="Pfam" id="PF00089">
    <property type="entry name" value="Trypsin"/>
    <property type="match status" value="1"/>
</dbReference>
<evidence type="ECO:0000256" key="5">
    <source>
        <dbReference type="ARBA" id="ARBA00022825"/>
    </source>
</evidence>
<name>A0A6P4E1D8_DRORH</name>
<dbReference type="PROSITE" id="PS00135">
    <property type="entry name" value="TRYPSIN_SER"/>
    <property type="match status" value="1"/>
</dbReference>
<dbReference type="GO" id="GO:0005615">
    <property type="term" value="C:extracellular space"/>
    <property type="evidence" value="ECO:0007669"/>
    <property type="project" value="TreeGrafter"/>
</dbReference>
<dbReference type="PROSITE" id="PS00134">
    <property type="entry name" value="TRYPSIN_HIS"/>
    <property type="match status" value="1"/>
</dbReference>
<comment type="subcellular location">
    <subcellularLocation>
        <location evidence="1">Secreted</location>
    </subcellularLocation>
</comment>
<dbReference type="SMART" id="SM00020">
    <property type="entry name" value="Tryp_SPc"/>
    <property type="match status" value="1"/>
</dbReference>
<dbReference type="OrthoDB" id="10012881at2759"/>
<dbReference type="InterPro" id="IPR018114">
    <property type="entry name" value="TRYPSIN_HIS"/>
</dbReference>
<dbReference type="PANTHER" id="PTHR24264:SF65">
    <property type="entry name" value="SRCR DOMAIN-CONTAINING PROTEIN"/>
    <property type="match status" value="1"/>
</dbReference>
<dbReference type="CDD" id="cd00190">
    <property type="entry name" value="Tryp_SPc"/>
    <property type="match status" value="1"/>
</dbReference>
<feature type="region of interest" description="Disordered" evidence="8">
    <location>
        <begin position="45"/>
        <end position="92"/>
    </location>
</feature>
<dbReference type="FunFam" id="2.40.10.10:FF:000141">
    <property type="entry name" value="Enterokinase light chain"/>
    <property type="match status" value="1"/>
</dbReference>
<evidence type="ECO:0000313" key="11">
    <source>
        <dbReference type="RefSeq" id="XP_016971717.1"/>
    </source>
</evidence>
<keyword evidence="6" id="KW-1015">Disulfide bond</keyword>
<dbReference type="SUPFAM" id="SSF50494">
    <property type="entry name" value="Trypsin-like serine proteases"/>
    <property type="match status" value="1"/>
</dbReference>